<accession>A0A1H4U8U1</accession>
<dbReference type="InterPro" id="IPR047928">
    <property type="entry name" value="Perm_prefix_1"/>
</dbReference>
<feature type="transmembrane region" description="Helical" evidence="1">
    <location>
        <begin position="97"/>
        <end position="119"/>
    </location>
</feature>
<keyword evidence="1" id="KW-1133">Transmembrane helix</keyword>
<sequence>MIAAVRSFFARVCGLWSAPSHEAEMQEELQHDLALMIQDGEQRGLPNTEARRQALIQLGGLEQTMQAVRNRRTLPALEEAVQDIRFALRQLLRRPGFTLTAILTLTLGFGASLAIFAFVDAAVLRPLPYFEPQRLAWVTEEIRQMGPANLSWQDYLDWKQQSHSFQAFDVWRYAGYQIRSGSTLTPTPAIRVSSGFLSTLGVRPELG</sequence>
<dbReference type="AlphaFoldDB" id="A0A1H4U8U1"/>
<gene>
    <name evidence="2" type="ORF">SAMN05443244_3996</name>
</gene>
<reference evidence="2 3" key="1">
    <citation type="submission" date="2016-10" db="EMBL/GenBank/DDBJ databases">
        <authorList>
            <person name="de Groot N.N."/>
        </authorList>
    </citation>
    <scope>NUCLEOTIDE SEQUENCE [LARGE SCALE GENOMIC DNA]</scope>
    <source>
        <strain evidence="2 3">AB35.6</strain>
    </source>
</reference>
<evidence type="ECO:0000313" key="2">
    <source>
        <dbReference type="EMBL" id="SEC65135.1"/>
    </source>
</evidence>
<organism evidence="2 3">
    <name type="scientific">Terriglobus roseus</name>
    <dbReference type="NCBI Taxonomy" id="392734"/>
    <lineage>
        <taxon>Bacteria</taxon>
        <taxon>Pseudomonadati</taxon>
        <taxon>Acidobacteriota</taxon>
        <taxon>Terriglobia</taxon>
        <taxon>Terriglobales</taxon>
        <taxon>Acidobacteriaceae</taxon>
        <taxon>Terriglobus</taxon>
    </lineage>
</organism>
<protein>
    <recommendedName>
        <fullName evidence="4">MacB-like periplasmic core domain-containing protein</fullName>
    </recommendedName>
</protein>
<proteinExistence type="predicted"/>
<evidence type="ECO:0000256" key="1">
    <source>
        <dbReference type="SAM" id="Phobius"/>
    </source>
</evidence>
<keyword evidence="1" id="KW-0812">Transmembrane</keyword>
<dbReference type="OrthoDB" id="129926at2"/>
<keyword evidence="1" id="KW-0472">Membrane</keyword>
<dbReference type="EMBL" id="FNSD01000001">
    <property type="protein sequence ID" value="SEC65135.1"/>
    <property type="molecule type" value="Genomic_DNA"/>
</dbReference>
<dbReference type="Proteomes" id="UP000182409">
    <property type="component" value="Unassembled WGS sequence"/>
</dbReference>
<dbReference type="NCBIfam" id="NF038403">
    <property type="entry name" value="perm_prefix_1"/>
    <property type="match status" value="1"/>
</dbReference>
<evidence type="ECO:0008006" key="4">
    <source>
        <dbReference type="Google" id="ProtNLM"/>
    </source>
</evidence>
<name>A0A1H4U8U1_9BACT</name>
<dbReference type="RefSeq" id="WP_083350673.1">
    <property type="nucleotide sequence ID" value="NZ_FNSD01000001.1"/>
</dbReference>
<evidence type="ECO:0000313" key="3">
    <source>
        <dbReference type="Proteomes" id="UP000182409"/>
    </source>
</evidence>